<reference evidence="2 3" key="1">
    <citation type="journal article" date="2023" name="Nat. Commun.">
        <title>Genomic dissection of endemic carbapenem resistance reveals metallo-beta-lactamase dissemination through clonal, plasmid and integron transfer.</title>
        <authorList>
            <person name="Macesic N."/>
            <person name="Hawkey J."/>
            <person name="Vezina B."/>
            <person name="Wisniewski J.A."/>
            <person name="Cottingham H."/>
            <person name="Blakeway L.V."/>
            <person name="Harshegyi T."/>
            <person name="Pragastis K."/>
            <person name="Badoordeen G.Z."/>
            <person name="Dennison A."/>
            <person name="Spelman D.W."/>
            <person name="Jenney A.W.J."/>
            <person name="Peleg A.Y."/>
        </authorList>
    </citation>
    <scope>NUCLEOTIDE SEQUENCE [LARGE SCALE GENOMIC DNA]</scope>
    <source>
        <strain evidence="2 3">CPO519</strain>
    </source>
</reference>
<name>A0AA90HUR5_ACIBA</name>
<evidence type="ECO:0000313" key="3">
    <source>
        <dbReference type="Proteomes" id="UP001174156"/>
    </source>
</evidence>
<dbReference type="EMBL" id="JARTMM020000002">
    <property type="protein sequence ID" value="MEC5498606.1"/>
    <property type="molecule type" value="Genomic_DNA"/>
</dbReference>
<sequence length="66" mass="7269">MRKSNCSKTSQISYNLAQARFKAGIDSYLNVPDSHRSLCVAQNALSNLQMVSSKVDLYKALGGDHH</sequence>
<reference evidence="2" key="3">
    <citation type="submission" date="2024-01" db="EMBL/GenBank/DDBJ databases">
        <authorList>
            <person name="Macesic N."/>
        </authorList>
    </citation>
    <scope>NUCLEOTIDE SEQUENCE</scope>
    <source>
        <strain evidence="2">CPO519</strain>
    </source>
</reference>
<dbReference type="AlphaFoldDB" id="A0AA90HUR5"/>
<proteinExistence type="predicted"/>
<evidence type="ECO:0000313" key="1">
    <source>
        <dbReference type="EMBL" id="MDK4882569.1"/>
    </source>
</evidence>
<evidence type="ECO:0000313" key="2">
    <source>
        <dbReference type="EMBL" id="MEC5498606.1"/>
    </source>
</evidence>
<accession>A0AA90HUR5</accession>
<reference evidence="1" key="2">
    <citation type="submission" date="2023-01" db="EMBL/GenBank/DDBJ databases">
        <title>Genomic dissection of endemic carbapenem resistance: metallo-beta-lactamase gene dissemination through clonal, plasmid and integron transfer pathways.</title>
        <authorList>
            <person name="Macesic N."/>
        </authorList>
    </citation>
    <scope>NUCLEOTIDE SEQUENCE</scope>
    <source>
        <strain evidence="1">CPO519</strain>
    </source>
</reference>
<organism evidence="1">
    <name type="scientific">Acinetobacter baumannii</name>
    <dbReference type="NCBI Taxonomy" id="470"/>
    <lineage>
        <taxon>Bacteria</taxon>
        <taxon>Pseudomonadati</taxon>
        <taxon>Pseudomonadota</taxon>
        <taxon>Gammaproteobacteria</taxon>
        <taxon>Moraxellales</taxon>
        <taxon>Moraxellaceae</taxon>
        <taxon>Acinetobacter</taxon>
        <taxon>Acinetobacter calcoaceticus/baumannii complex</taxon>
    </lineage>
</organism>
<dbReference type="SUPFAM" id="SSF56954">
    <property type="entry name" value="Outer membrane efflux proteins (OEP)"/>
    <property type="match status" value="1"/>
</dbReference>
<dbReference type="Proteomes" id="UP001174156">
    <property type="component" value="Unassembled WGS sequence"/>
</dbReference>
<dbReference type="Gene3D" id="1.20.1600.10">
    <property type="entry name" value="Outer membrane efflux proteins (OEP)"/>
    <property type="match status" value="1"/>
</dbReference>
<protein>
    <submittedName>
        <fullName evidence="1">Uncharacterized protein</fullName>
    </submittedName>
</protein>
<comment type="caution">
    <text evidence="1">The sequence shown here is derived from an EMBL/GenBank/DDBJ whole genome shotgun (WGS) entry which is preliminary data.</text>
</comment>
<gene>
    <name evidence="2" type="ORF">P9867_019860</name>
    <name evidence="1" type="ORF">P9867_12940</name>
</gene>
<dbReference type="EMBL" id="JARTMM010000050">
    <property type="protein sequence ID" value="MDK4882569.1"/>
    <property type="molecule type" value="Genomic_DNA"/>
</dbReference>